<feature type="domain" description="ANTAR" evidence="5">
    <location>
        <begin position="167"/>
        <end position="228"/>
    </location>
</feature>
<dbReference type="Pfam" id="PF03861">
    <property type="entry name" value="ANTAR"/>
    <property type="match status" value="1"/>
</dbReference>
<evidence type="ECO:0000259" key="5">
    <source>
        <dbReference type="PROSITE" id="PS50921"/>
    </source>
</evidence>
<protein>
    <submittedName>
        <fullName evidence="6">GAF and ANTAR domain-containing protein</fullName>
    </submittedName>
</protein>
<dbReference type="Pfam" id="PF13185">
    <property type="entry name" value="GAF_2"/>
    <property type="match status" value="1"/>
</dbReference>
<dbReference type="InterPro" id="IPR003018">
    <property type="entry name" value="GAF"/>
</dbReference>
<sequence>MEVDDALVPALRRAARDLVAQRNIRDLEQILAGIVRAAVDTVHGADAGGISMTEHGTVTSRSPTNDAVTKLDALQSDLYQGPCITAIEEPSEDGVIAADDLDGSDAARWPDFAPQAVEAGYRSVLSTQLNAGPGMRAALNLYAGEPHVFDTDARTTAGLFGVQAALLIYGSEQAFHLQRAVDNRDVIGQAKGILMERFTVDPDEAFQMLVRSSQETNIKLAEVARWLQNEAMQRRETRRDAATDSSR</sequence>
<proteinExistence type="predicted"/>
<name>A0ABU8M9D3_9PSEU</name>
<dbReference type="EMBL" id="JBBEGM010000007">
    <property type="protein sequence ID" value="MEJ2863063.1"/>
    <property type="molecule type" value="Genomic_DNA"/>
</dbReference>
<dbReference type="InterPro" id="IPR005561">
    <property type="entry name" value="ANTAR"/>
</dbReference>
<comment type="caution">
    <text evidence="6">The sequence shown here is derived from an EMBL/GenBank/DDBJ whole genome shotgun (WGS) entry which is preliminary data.</text>
</comment>
<keyword evidence="1" id="KW-0808">Transferase</keyword>
<dbReference type="InterPro" id="IPR029016">
    <property type="entry name" value="GAF-like_dom_sf"/>
</dbReference>
<dbReference type="InterPro" id="IPR012074">
    <property type="entry name" value="GAF_ANTAR"/>
</dbReference>
<dbReference type="Gene3D" id="1.10.10.10">
    <property type="entry name" value="Winged helix-like DNA-binding domain superfamily/Winged helix DNA-binding domain"/>
    <property type="match status" value="1"/>
</dbReference>
<evidence type="ECO:0000313" key="7">
    <source>
        <dbReference type="Proteomes" id="UP001369736"/>
    </source>
</evidence>
<evidence type="ECO:0000256" key="2">
    <source>
        <dbReference type="ARBA" id="ARBA00022777"/>
    </source>
</evidence>
<reference evidence="6 7" key="1">
    <citation type="submission" date="2024-03" db="EMBL/GenBank/DDBJ databases">
        <title>Actinomycetospora sp. OC33-EN07, a novel actinomycete isolated from wild orchid (Aerides multiflora).</title>
        <authorList>
            <person name="Suriyachadkun C."/>
        </authorList>
    </citation>
    <scope>NUCLEOTIDE SEQUENCE [LARGE SCALE GENOMIC DNA]</scope>
    <source>
        <strain evidence="6 7">OC33-EN07</strain>
    </source>
</reference>
<organism evidence="6 7">
    <name type="scientific">Actinomycetospora flava</name>
    <dbReference type="NCBI Taxonomy" id="3129232"/>
    <lineage>
        <taxon>Bacteria</taxon>
        <taxon>Bacillati</taxon>
        <taxon>Actinomycetota</taxon>
        <taxon>Actinomycetes</taxon>
        <taxon>Pseudonocardiales</taxon>
        <taxon>Pseudonocardiaceae</taxon>
        <taxon>Actinomycetospora</taxon>
    </lineage>
</organism>
<dbReference type="SMART" id="SM01012">
    <property type="entry name" value="ANTAR"/>
    <property type="match status" value="1"/>
</dbReference>
<dbReference type="InterPro" id="IPR036388">
    <property type="entry name" value="WH-like_DNA-bd_sf"/>
</dbReference>
<dbReference type="SUPFAM" id="SSF52172">
    <property type="entry name" value="CheY-like"/>
    <property type="match status" value="1"/>
</dbReference>
<dbReference type="Proteomes" id="UP001369736">
    <property type="component" value="Unassembled WGS sequence"/>
</dbReference>
<dbReference type="Gene3D" id="3.30.450.40">
    <property type="match status" value="1"/>
</dbReference>
<keyword evidence="2" id="KW-0418">Kinase</keyword>
<evidence type="ECO:0000256" key="3">
    <source>
        <dbReference type="ARBA" id="ARBA00023015"/>
    </source>
</evidence>
<dbReference type="InterPro" id="IPR011006">
    <property type="entry name" value="CheY-like_superfamily"/>
</dbReference>
<accession>A0ABU8M9D3</accession>
<dbReference type="SUPFAM" id="SSF55781">
    <property type="entry name" value="GAF domain-like"/>
    <property type="match status" value="1"/>
</dbReference>
<dbReference type="PROSITE" id="PS50921">
    <property type="entry name" value="ANTAR"/>
    <property type="match status" value="1"/>
</dbReference>
<keyword evidence="3" id="KW-0805">Transcription regulation</keyword>
<gene>
    <name evidence="6" type="ORF">WCD58_17980</name>
</gene>
<evidence type="ECO:0000256" key="4">
    <source>
        <dbReference type="ARBA" id="ARBA00023163"/>
    </source>
</evidence>
<keyword evidence="4" id="KW-0804">Transcription</keyword>
<dbReference type="RefSeq" id="WP_337704423.1">
    <property type="nucleotide sequence ID" value="NZ_JBBEGM010000007.1"/>
</dbReference>
<evidence type="ECO:0000256" key="1">
    <source>
        <dbReference type="ARBA" id="ARBA00022679"/>
    </source>
</evidence>
<dbReference type="PIRSF" id="PIRSF036625">
    <property type="entry name" value="GAF_ANTAR"/>
    <property type="match status" value="1"/>
</dbReference>
<keyword evidence="7" id="KW-1185">Reference proteome</keyword>
<evidence type="ECO:0000313" key="6">
    <source>
        <dbReference type="EMBL" id="MEJ2863063.1"/>
    </source>
</evidence>